<feature type="compositionally biased region" description="Basic residues" evidence="1">
    <location>
        <begin position="1529"/>
        <end position="1538"/>
    </location>
</feature>
<dbReference type="InterPro" id="IPR000313">
    <property type="entry name" value="PWWP_dom"/>
</dbReference>
<evidence type="ECO:0000259" key="2">
    <source>
        <dbReference type="PROSITE" id="PS50812"/>
    </source>
</evidence>
<name>A0A2M4A889_9DIPT</name>
<feature type="compositionally biased region" description="Polar residues" evidence="1">
    <location>
        <begin position="1238"/>
        <end position="1250"/>
    </location>
</feature>
<reference evidence="3" key="1">
    <citation type="submission" date="2018-01" db="EMBL/GenBank/DDBJ databases">
        <title>An insight into the sialome of Amazonian anophelines.</title>
        <authorList>
            <person name="Ribeiro J.M."/>
            <person name="Scarpassa V."/>
            <person name="Calvo E."/>
        </authorList>
    </citation>
    <scope>NUCLEOTIDE SEQUENCE</scope>
    <source>
        <tissue evidence="3">Salivary glands</tissue>
    </source>
</reference>
<dbReference type="GO" id="GO:0005634">
    <property type="term" value="C:nucleus"/>
    <property type="evidence" value="ECO:0007669"/>
    <property type="project" value="TreeGrafter"/>
</dbReference>
<dbReference type="PROSITE" id="PS50812">
    <property type="entry name" value="PWWP"/>
    <property type="match status" value="1"/>
</dbReference>
<feature type="region of interest" description="Disordered" evidence="1">
    <location>
        <begin position="1274"/>
        <end position="1293"/>
    </location>
</feature>
<feature type="region of interest" description="Disordered" evidence="1">
    <location>
        <begin position="416"/>
        <end position="445"/>
    </location>
</feature>
<organism evidence="3">
    <name type="scientific">Anopheles triannulatus</name>
    <dbReference type="NCBI Taxonomy" id="58253"/>
    <lineage>
        <taxon>Eukaryota</taxon>
        <taxon>Metazoa</taxon>
        <taxon>Ecdysozoa</taxon>
        <taxon>Arthropoda</taxon>
        <taxon>Hexapoda</taxon>
        <taxon>Insecta</taxon>
        <taxon>Pterygota</taxon>
        <taxon>Neoptera</taxon>
        <taxon>Endopterygota</taxon>
        <taxon>Diptera</taxon>
        <taxon>Nematocera</taxon>
        <taxon>Culicoidea</taxon>
        <taxon>Culicidae</taxon>
        <taxon>Anophelinae</taxon>
        <taxon>Anopheles</taxon>
    </lineage>
</organism>
<dbReference type="PANTHER" id="PTHR16112:SF16">
    <property type="entry name" value="SIX-BANDED, ISOFORM H"/>
    <property type="match status" value="1"/>
</dbReference>
<dbReference type="SMART" id="SM00391">
    <property type="entry name" value="MBD"/>
    <property type="match status" value="1"/>
</dbReference>
<feature type="compositionally biased region" description="Basic and acidic residues" evidence="1">
    <location>
        <begin position="431"/>
        <end position="444"/>
    </location>
</feature>
<sequence length="1547" mass="163329">MAAARHDSKKRKFIESNNQIQRAKPPFSVAAPMILPNSRKPANVLPSHPGPSVVRKLAAVLPRIQQSDQLLTAQMCSVGFKATSSTAPVAPVTSIVRKVVMADTDSILGARVNSPAKPKLSGTGSLNTIVSFAGSAPVCIPTLSLPSSAGGAEIECPLPAALLGVTKLAPADVRTLPGCGAQGRGTVSPKTSDSVSASVEDTCKTEARYNVAPGWRRVLRNQVIVYISPSEKMLYNLKQVREYLLSAGTCKCGLPCPFHPDVFFQFDCQVPNLMLETSKNGKTLCSHSFASSTVRSEAIHTAATATSPSGLTRKNPHLSAGVRNEISGANRNARSAILQKIPPWRKSVSPATLSNPVAVVNISAASVTQPTKLPVATTLSGTLSTTFVFNTQAKYQATQSKPLSISINENQNQTIDCSAKGKPESSATKKKSSEEKKVTFKDDPTGYLNQQTAMLHSSISILHSPDRRSPAMAIEGQNTAAHASSAHAATVSEATQSKTQQCRSKTANSIVPMALQTELPSTPFKSGAALISAQMDNDAQGIRLAPVVSSNRSSLSAVIDSVRRKCSQNSNISTAITTNEPTKSTIFVRSDERSAVSDPCSVAKQAKLNPARISESPSNRPFVKFVNTSLASCQQILPTTSITAKMPTSYPSTIQPVGAGSITSAGSHIVVIDQNSTVNADSNHFHITGYPVRQSQDQCYISAAKPQPQIAGYDINRNHVVSSDASVTPLMLNGTNIIVNNAAPSAQMLSSINGILSSETTIASSRQAGAGVKSSLMTNVTSGVNELSFALAAPGPACPPPAASMVMNPANSVNIAADTSNNGSACFTGAPIYSANDRSALSCFTPLLCKPAGSQAGIQNNASVTEDCAQDPLIRSNKVQAIKRAKANPTILSTYSSSNGNILLSSPSVEVQPQAHHPQPAAMQLQGPFVQVNPYASLQNIQLASSLAGITVVPASKTNTLGALGSSTQIVMGAAASNQQLHHHSQGQQPSYNLLGHSQTILLPTTGMIVASDATNSTATLLQVQNMSQCAGGATPVLTAPAGIVLRTQNMPTTHGKPTASFLPAITHQPFTLIAGNSVNSNSRHVSPGNVLQPSVFATSFNGGIRSGDSGNGGAYVGSAGTSLNVVGAKSITQIPQHVPLQIQPPIAMSGNPRKMDINATADTVVNAGTSIAEPVLLHCDTITRCHPVNSNSFSKFTASSAEVKVVDNTTSMYIIKENGCAASIETSTPMNKCISNVESDESTASSPDTQKSKRNGLESYTVSLTIKEKCAMLDDNDNETNQNTPTLGGDTHLTYPLLLDGVSSLKEEPRAHNDALDRRPKQQPNETMSPGPGPGSSSQLDMNPHRTSDTAGVCNETESPPTCRFGVGDLVWGAVRGYPAWPGKVWPGPSAAGQKDKERLSLSSLPRQQPLPADYVWVRWFGIRRISAEKVAVATLKSLSEGLEAHHRAQKDARKSRKLNPQLEHAIQQAMLELDRASTVSTDTRNAVDADGERMASLAIDAKRFSTSKKQHKQRRPGRPGRPGRPCRPARHHRKGRVANERKLRH</sequence>
<evidence type="ECO:0000313" key="3">
    <source>
        <dbReference type="EMBL" id="MBW36961.1"/>
    </source>
</evidence>
<dbReference type="GO" id="GO:0010369">
    <property type="term" value="C:chromocenter"/>
    <property type="evidence" value="ECO:0007669"/>
    <property type="project" value="TreeGrafter"/>
</dbReference>
<dbReference type="EMBL" id="GGFK01003640">
    <property type="protein sequence ID" value="MBW36961.1"/>
    <property type="molecule type" value="Transcribed_RNA"/>
</dbReference>
<protein>
    <recommendedName>
        <fullName evidence="2">PWWP domain-containing protein</fullName>
    </recommendedName>
</protein>
<feature type="region of interest" description="Disordered" evidence="1">
    <location>
        <begin position="1238"/>
        <end position="1258"/>
    </location>
</feature>
<accession>A0A2M4A889</accession>
<feature type="region of interest" description="Disordered" evidence="1">
    <location>
        <begin position="1309"/>
        <end position="1361"/>
    </location>
</feature>
<dbReference type="PANTHER" id="PTHR16112">
    <property type="entry name" value="METHYL-CPG BINDING PROTEIN, DROSOPHILA"/>
    <property type="match status" value="1"/>
</dbReference>
<dbReference type="GO" id="GO:0003677">
    <property type="term" value="F:DNA binding"/>
    <property type="evidence" value="ECO:0007669"/>
    <property type="project" value="InterPro"/>
</dbReference>
<feature type="compositionally biased region" description="Basic and acidic residues" evidence="1">
    <location>
        <begin position="1309"/>
        <end position="1321"/>
    </location>
</feature>
<feature type="region of interest" description="Disordered" evidence="1">
    <location>
        <begin position="1504"/>
        <end position="1547"/>
    </location>
</feature>
<dbReference type="Gene3D" id="2.30.30.140">
    <property type="match status" value="1"/>
</dbReference>
<dbReference type="SUPFAM" id="SSF63748">
    <property type="entry name" value="Tudor/PWWP/MBT"/>
    <property type="match status" value="1"/>
</dbReference>
<proteinExistence type="predicted"/>
<dbReference type="InterPro" id="IPR001739">
    <property type="entry name" value="Methyl_CpG_DNA-bd"/>
</dbReference>
<dbReference type="GO" id="GO:0003682">
    <property type="term" value="F:chromatin binding"/>
    <property type="evidence" value="ECO:0007669"/>
    <property type="project" value="TreeGrafter"/>
</dbReference>
<dbReference type="Pfam" id="PF00855">
    <property type="entry name" value="PWWP"/>
    <property type="match status" value="1"/>
</dbReference>
<feature type="compositionally biased region" description="Basic residues" evidence="1">
    <location>
        <begin position="1507"/>
        <end position="1520"/>
    </location>
</feature>
<evidence type="ECO:0000256" key="1">
    <source>
        <dbReference type="SAM" id="MobiDB-lite"/>
    </source>
</evidence>
<feature type="domain" description="PWWP" evidence="2">
    <location>
        <begin position="1368"/>
        <end position="1443"/>
    </location>
</feature>